<comment type="caution">
    <text evidence="6">The sequence shown here is derived from an EMBL/GenBank/DDBJ whole genome shotgun (WGS) entry which is preliminary data.</text>
</comment>
<proteinExistence type="predicted"/>
<dbReference type="Pfam" id="PF01453">
    <property type="entry name" value="B_lectin"/>
    <property type="match status" value="1"/>
</dbReference>
<dbReference type="SMART" id="SM00108">
    <property type="entry name" value="B_lectin"/>
    <property type="match status" value="1"/>
</dbReference>
<dbReference type="EMBL" id="JANJYI010000005">
    <property type="protein sequence ID" value="KAK2650866.1"/>
    <property type="molecule type" value="Genomic_DNA"/>
</dbReference>
<evidence type="ECO:0000256" key="1">
    <source>
        <dbReference type="ARBA" id="ARBA00022729"/>
    </source>
</evidence>
<dbReference type="CDD" id="cd00028">
    <property type="entry name" value="B_lectin"/>
    <property type="match status" value="1"/>
</dbReference>
<keyword evidence="4" id="KW-0812">Transmembrane</keyword>
<evidence type="ECO:0000313" key="7">
    <source>
        <dbReference type="Proteomes" id="UP001280121"/>
    </source>
</evidence>
<keyword evidence="3" id="KW-0325">Glycoprotein</keyword>
<dbReference type="InterPro" id="IPR036426">
    <property type="entry name" value="Bulb-type_lectin_dom_sf"/>
</dbReference>
<feature type="transmembrane region" description="Helical" evidence="4">
    <location>
        <begin position="36"/>
        <end position="55"/>
    </location>
</feature>
<evidence type="ECO:0000256" key="4">
    <source>
        <dbReference type="SAM" id="Phobius"/>
    </source>
</evidence>
<name>A0AAD9X1E0_9ROSI</name>
<dbReference type="PROSITE" id="PS50927">
    <property type="entry name" value="BULB_LECTIN"/>
    <property type="match status" value="1"/>
</dbReference>
<keyword evidence="4" id="KW-1133">Transmembrane helix</keyword>
<evidence type="ECO:0000256" key="3">
    <source>
        <dbReference type="ARBA" id="ARBA00023180"/>
    </source>
</evidence>
<feature type="domain" description="Bulb-type lectin" evidence="5">
    <location>
        <begin position="59"/>
        <end position="185"/>
    </location>
</feature>
<dbReference type="PANTHER" id="PTHR32444:SF235">
    <property type="entry name" value="OS01G0783900 PROTEIN"/>
    <property type="match status" value="1"/>
</dbReference>
<keyword evidence="7" id="KW-1185">Reference proteome</keyword>
<dbReference type="Proteomes" id="UP001280121">
    <property type="component" value="Unassembled WGS sequence"/>
</dbReference>
<keyword evidence="1" id="KW-0732">Signal</keyword>
<protein>
    <recommendedName>
        <fullName evidence="5">Bulb-type lectin domain-containing protein</fullName>
    </recommendedName>
</protein>
<organism evidence="6 7">
    <name type="scientific">Dipteronia dyeriana</name>
    <dbReference type="NCBI Taxonomy" id="168575"/>
    <lineage>
        <taxon>Eukaryota</taxon>
        <taxon>Viridiplantae</taxon>
        <taxon>Streptophyta</taxon>
        <taxon>Embryophyta</taxon>
        <taxon>Tracheophyta</taxon>
        <taxon>Spermatophyta</taxon>
        <taxon>Magnoliopsida</taxon>
        <taxon>eudicotyledons</taxon>
        <taxon>Gunneridae</taxon>
        <taxon>Pentapetalae</taxon>
        <taxon>rosids</taxon>
        <taxon>malvids</taxon>
        <taxon>Sapindales</taxon>
        <taxon>Sapindaceae</taxon>
        <taxon>Hippocastanoideae</taxon>
        <taxon>Acereae</taxon>
        <taxon>Dipteronia</taxon>
    </lineage>
</organism>
<gene>
    <name evidence="6" type="ORF">Ddye_018355</name>
</gene>
<keyword evidence="4" id="KW-0472">Membrane</keyword>
<evidence type="ECO:0000256" key="2">
    <source>
        <dbReference type="ARBA" id="ARBA00023157"/>
    </source>
</evidence>
<accession>A0AAD9X1E0</accession>
<evidence type="ECO:0000313" key="6">
    <source>
        <dbReference type="EMBL" id="KAK2650866.1"/>
    </source>
</evidence>
<reference evidence="6" key="1">
    <citation type="journal article" date="2023" name="Plant J.">
        <title>Genome sequences and population genomics provide insights into the demographic history, inbreeding, and mutation load of two 'living fossil' tree species of Dipteronia.</title>
        <authorList>
            <person name="Feng Y."/>
            <person name="Comes H.P."/>
            <person name="Chen J."/>
            <person name="Zhu S."/>
            <person name="Lu R."/>
            <person name="Zhang X."/>
            <person name="Li P."/>
            <person name="Qiu J."/>
            <person name="Olsen K.M."/>
            <person name="Qiu Y."/>
        </authorList>
    </citation>
    <scope>NUCLEOTIDE SEQUENCE</scope>
    <source>
        <strain evidence="6">KIB01</strain>
    </source>
</reference>
<dbReference type="FunFam" id="2.90.10.10:FF:000005">
    <property type="entry name" value="G-type lectin S-receptor-like serine/threonine-protein kinase"/>
    <property type="match status" value="1"/>
</dbReference>
<dbReference type="PANTHER" id="PTHR32444">
    <property type="entry name" value="BULB-TYPE LECTIN DOMAIN-CONTAINING PROTEIN"/>
    <property type="match status" value="1"/>
</dbReference>
<dbReference type="AlphaFoldDB" id="A0AAD9X1E0"/>
<evidence type="ECO:0000259" key="5">
    <source>
        <dbReference type="PROSITE" id="PS50927"/>
    </source>
</evidence>
<dbReference type="InterPro" id="IPR001480">
    <property type="entry name" value="Bulb-type_lectin_dom"/>
</dbReference>
<sequence length="272" mass="30633">MSNTRNLLLERNSRTTHSVTHTLVSLTLKRGMARRICFASKTCIFIFLIIFYVPFCCARDTITLNASISDGETIISAGEIFQLGLFNPIEGLVKRYVGIWYYRSDPNTIVWVANRDRPLFNTTGVFGIGEDGNLVLFDGNNDSVWSTNLTNLTNHGGSKLMVKLLDSGNLVLGKEEDQDSGSFKIFWESFQNPTDTFLAGMKMDENLVLASWASPFNPARGDYQFQQEDNQYIIKREQSSYYFKSRVSGNFMSDDILPIVSTLLSNASSFDP</sequence>
<keyword evidence="2" id="KW-1015">Disulfide bond</keyword>
<dbReference type="SUPFAM" id="SSF51110">
    <property type="entry name" value="alpha-D-mannose-specific plant lectins"/>
    <property type="match status" value="1"/>
</dbReference>
<dbReference type="Gene3D" id="2.90.10.10">
    <property type="entry name" value="Bulb-type lectin domain"/>
    <property type="match status" value="1"/>
</dbReference>